<protein>
    <recommendedName>
        <fullName evidence="3">Glutamine cyclotransferase</fullName>
    </recommendedName>
</protein>
<organism evidence="1 2">
    <name type="scientific">Micromonospora olivasterospora</name>
    <dbReference type="NCBI Taxonomy" id="1880"/>
    <lineage>
        <taxon>Bacteria</taxon>
        <taxon>Bacillati</taxon>
        <taxon>Actinomycetota</taxon>
        <taxon>Actinomycetes</taxon>
        <taxon>Micromonosporales</taxon>
        <taxon>Micromonosporaceae</taxon>
        <taxon>Micromonospora</taxon>
    </lineage>
</organism>
<evidence type="ECO:0000313" key="2">
    <source>
        <dbReference type="Proteomes" id="UP000319825"/>
    </source>
</evidence>
<dbReference type="OrthoDB" id="3464637at2"/>
<dbReference type="InterPro" id="IPR015943">
    <property type="entry name" value="WD40/YVTN_repeat-like_dom_sf"/>
</dbReference>
<dbReference type="RefSeq" id="WP_145772545.1">
    <property type="nucleotide sequence ID" value="NZ_BAAATQ010000054.1"/>
</dbReference>
<accession>A0A562I374</accession>
<evidence type="ECO:0000313" key="1">
    <source>
        <dbReference type="EMBL" id="TWH65144.1"/>
    </source>
</evidence>
<reference evidence="1 2" key="1">
    <citation type="submission" date="2019-07" db="EMBL/GenBank/DDBJ databases">
        <title>R&amp;d 2014.</title>
        <authorList>
            <person name="Klenk H.-P."/>
        </authorList>
    </citation>
    <scope>NUCLEOTIDE SEQUENCE [LARGE SCALE GENOMIC DNA]</scope>
    <source>
        <strain evidence="1 2">DSM 43868</strain>
    </source>
</reference>
<comment type="caution">
    <text evidence="1">The sequence shown here is derived from an EMBL/GenBank/DDBJ whole genome shotgun (WGS) entry which is preliminary data.</text>
</comment>
<keyword evidence="2" id="KW-1185">Reference proteome</keyword>
<dbReference type="Gene3D" id="2.130.10.10">
    <property type="entry name" value="YVTN repeat-like/Quinoprotein amine dehydrogenase"/>
    <property type="match status" value="1"/>
</dbReference>
<proteinExistence type="predicted"/>
<dbReference type="Proteomes" id="UP000319825">
    <property type="component" value="Unassembled WGS sequence"/>
</dbReference>
<dbReference type="EMBL" id="VLKE01000001">
    <property type="protein sequence ID" value="TWH65144.1"/>
    <property type="molecule type" value="Genomic_DNA"/>
</dbReference>
<dbReference type="AlphaFoldDB" id="A0A562I374"/>
<gene>
    <name evidence="1" type="ORF">JD77_00079</name>
</gene>
<evidence type="ECO:0008006" key="3">
    <source>
        <dbReference type="Google" id="ProtNLM"/>
    </source>
</evidence>
<name>A0A562I374_MICOL</name>
<dbReference type="SUPFAM" id="SSF63825">
    <property type="entry name" value="YWTD domain"/>
    <property type="match status" value="1"/>
</dbReference>
<sequence length="210" mass="23142">MTLRADQVRDIPLRARRLCGLAWSGQFLWFSEADQNRIMAVDPFSGTVARRLDCPDVRTDLATRDGALLQVVGVERAVRTIDPDTGEVLGELPNPRPGHKLCGLEVSRHGRWLGYEDLRLIDLRDDDGLLLDSVPVSGAVAGVTVTDKHLVYADYPAGALTVVDLARRREIASYRVAGNPTGLTWDGGRVWYCDYTGCRLRAVTLPELTG</sequence>